<evidence type="ECO:0000256" key="3">
    <source>
        <dbReference type="ARBA" id="ARBA00022475"/>
    </source>
</evidence>
<feature type="transmembrane region" description="Helical" evidence="7">
    <location>
        <begin position="6"/>
        <end position="26"/>
    </location>
</feature>
<feature type="transmembrane region" description="Helical" evidence="7">
    <location>
        <begin position="225"/>
        <end position="244"/>
    </location>
</feature>
<name>A0A8S0Z8J5_ARCPL</name>
<evidence type="ECO:0000313" key="9">
    <source>
        <dbReference type="EMBL" id="CAB3232367.1"/>
    </source>
</evidence>
<dbReference type="EMBL" id="CADEBD010000286">
    <property type="protein sequence ID" value="CAB3229293.1"/>
    <property type="molecule type" value="Genomic_DNA"/>
</dbReference>
<feature type="transmembrane region" description="Helical" evidence="7">
    <location>
        <begin position="47"/>
        <end position="68"/>
    </location>
</feature>
<keyword evidence="4 7" id="KW-0812">Transmembrane</keyword>
<protein>
    <recommendedName>
        <fullName evidence="7">XK-related protein</fullName>
    </recommendedName>
</protein>
<evidence type="ECO:0000256" key="6">
    <source>
        <dbReference type="ARBA" id="ARBA00023136"/>
    </source>
</evidence>
<evidence type="ECO:0000256" key="7">
    <source>
        <dbReference type="RuleBase" id="RU910716"/>
    </source>
</evidence>
<gene>
    <name evidence="8" type="ORF">APLA_LOCUS3942</name>
    <name evidence="9" type="ORF">APLA_LOCUS4793</name>
</gene>
<dbReference type="InterPro" id="IPR018629">
    <property type="entry name" value="XK-rel"/>
</dbReference>
<evidence type="ECO:0000256" key="1">
    <source>
        <dbReference type="ARBA" id="ARBA00004651"/>
    </source>
</evidence>
<dbReference type="GO" id="GO:0043652">
    <property type="term" value="P:engulfment of apoptotic cell"/>
    <property type="evidence" value="ECO:0007669"/>
    <property type="project" value="TreeGrafter"/>
</dbReference>
<keyword evidence="3" id="KW-1003">Cell membrane</keyword>
<evidence type="ECO:0000313" key="11">
    <source>
        <dbReference type="Proteomes" id="UP000494256"/>
    </source>
</evidence>
<comment type="caution">
    <text evidence="8">The sequence shown here is derived from an EMBL/GenBank/DDBJ whole genome shotgun (WGS) entry which is preliminary data.</text>
</comment>
<dbReference type="InterPro" id="IPR050895">
    <property type="entry name" value="XK-related_scramblase"/>
</dbReference>
<dbReference type="AlphaFoldDB" id="A0A8S0Z8J5"/>
<keyword evidence="6 7" id="KW-0472">Membrane</keyword>
<dbReference type="Proteomes" id="UP000494106">
    <property type="component" value="Unassembled WGS sequence"/>
</dbReference>
<dbReference type="Pfam" id="PF09815">
    <property type="entry name" value="XK-related"/>
    <property type="match status" value="1"/>
</dbReference>
<dbReference type="GO" id="GO:0070782">
    <property type="term" value="P:phosphatidylserine exposure on apoptotic cell surface"/>
    <property type="evidence" value="ECO:0007669"/>
    <property type="project" value="TreeGrafter"/>
</dbReference>
<evidence type="ECO:0000256" key="2">
    <source>
        <dbReference type="ARBA" id="ARBA00008789"/>
    </source>
</evidence>
<sequence length="275" mass="31421">MAEFGWTLAFILVPAFVNTAVSIRMYSQDKQQDSLSNEFTKRKWLRIFILVLQMAPILRFADALIYAVKSRRAERKKDLAAQQMYYKLMLKEDSDAALLRIFECFLEAAPQQVLQTSLLLRVNQEFAVHQVLSIASSIIGMGWCLAAYQRAVRFAQQDKDNMSWVGTALQTMFHFLVTLSRIISISIIAFLFPHWTILACGIHILITATLLQIFDRSPFCSHTCLGSISFSIALGGVYLFTYIIPVEGKTRYRFFHPKVSKKEFAVSFRSGNEMS</sequence>
<comment type="subcellular location">
    <subcellularLocation>
        <location evidence="1">Cell membrane</location>
        <topology evidence="1">Multi-pass membrane protein</topology>
    </subcellularLocation>
    <subcellularLocation>
        <location evidence="7">Membrane</location>
        <topology evidence="7">Multi-pass membrane protein</topology>
    </subcellularLocation>
</comment>
<keyword evidence="10" id="KW-1185">Reference proteome</keyword>
<evidence type="ECO:0000313" key="10">
    <source>
        <dbReference type="Proteomes" id="UP000494106"/>
    </source>
</evidence>
<evidence type="ECO:0000256" key="5">
    <source>
        <dbReference type="ARBA" id="ARBA00022989"/>
    </source>
</evidence>
<dbReference type="PANTHER" id="PTHR16024">
    <property type="entry name" value="XK-RELATED PROTEIN"/>
    <property type="match status" value="1"/>
</dbReference>
<dbReference type="GO" id="GO:1902742">
    <property type="term" value="P:apoptotic process involved in development"/>
    <property type="evidence" value="ECO:0007669"/>
    <property type="project" value="TreeGrafter"/>
</dbReference>
<evidence type="ECO:0000313" key="8">
    <source>
        <dbReference type="EMBL" id="CAB3229293.1"/>
    </source>
</evidence>
<keyword evidence="5 7" id="KW-1133">Transmembrane helix</keyword>
<reference evidence="10 11" key="1">
    <citation type="submission" date="2020-04" db="EMBL/GenBank/DDBJ databases">
        <authorList>
            <person name="Wallbank WR R."/>
            <person name="Pardo Diaz C."/>
            <person name="Kozak K."/>
            <person name="Martin S."/>
            <person name="Jiggins C."/>
            <person name="Moest M."/>
            <person name="Warren A I."/>
            <person name="Byers J.R.P. K."/>
            <person name="Montejo-Kovacevich G."/>
            <person name="Yen C E."/>
        </authorList>
    </citation>
    <scope>NUCLEOTIDE SEQUENCE [LARGE SCALE GENOMIC DNA]</scope>
</reference>
<proteinExistence type="inferred from homology"/>
<dbReference type="Proteomes" id="UP000494256">
    <property type="component" value="Unassembled WGS sequence"/>
</dbReference>
<comment type="similarity">
    <text evidence="2 7">Belongs to the XK family.</text>
</comment>
<feature type="transmembrane region" description="Helical" evidence="7">
    <location>
        <begin position="127"/>
        <end position="148"/>
    </location>
</feature>
<dbReference type="GO" id="GO:0005886">
    <property type="term" value="C:plasma membrane"/>
    <property type="evidence" value="ECO:0007669"/>
    <property type="project" value="UniProtKB-SubCell"/>
</dbReference>
<evidence type="ECO:0000256" key="4">
    <source>
        <dbReference type="ARBA" id="ARBA00022692"/>
    </source>
</evidence>
<feature type="transmembrane region" description="Helical" evidence="7">
    <location>
        <begin position="195"/>
        <end position="213"/>
    </location>
</feature>
<dbReference type="EMBL" id="CADEBC010000477">
    <property type="protein sequence ID" value="CAB3232367.1"/>
    <property type="molecule type" value="Genomic_DNA"/>
</dbReference>
<dbReference type="PANTHER" id="PTHR16024:SF6">
    <property type="entry name" value="XK-RELATED PROTEIN"/>
    <property type="match status" value="1"/>
</dbReference>
<dbReference type="OrthoDB" id="6136301at2759"/>
<organism evidence="8 11">
    <name type="scientific">Arctia plantaginis</name>
    <name type="common">Wood tiger moth</name>
    <name type="synonym">Phalaena plantaginis</name>
    <dbReference type="NCBI Taxonomy" id="874455"/>
    <lineage>
        <taxon>Eukaryota</taxon>
        <taxon>Metazoa</taxon>
        <taxon>Ecdysozoa</taxon>
        <taxon>Arthropoda</taxon>
        <taxon>Hexapoda</taxon>
        <taxon>Insecta</taxon>
        <taxon>Pterygota</taxon>
        <taxon>Neoptera</taxon>
        <taxon>Endopterygota</taxon>
        <taxon>Lepidoptera</taxon>
        <taxon>Glossata</taxon>
        <taxon>Ditrysia</taxon>
        <taxon>Noctuoidea</taxon>
        <taxon>Erebidae</taxon>
        <taxon>Arctiinae</taxon>
        <taxon>Arctia</taxon>
    </lineage>
</organism>
<accession>A0A8S0Z8J5</accession>